<dbReference type="EMBL" id="DS268439">
    <property type="protein sequence ID" value="EFP00423.1"/>
    <property type="molecule type" value="Genomic_DNA"/>
</dbReference>
<dbReference type="RefSeq" id="XP_003105365.2">
    <property type="nucleotide sequence ID" value="XM_003105317.2"/>
</dbReference>
<dbReference type="CTD" id="9816758"/>
<protein>
    <submittedName>
        <fullName evidence="3">Uncharacterized protein</fullName>
    </submittedName>
</protein>
<dbReference type="InParanoid" id="E3MEM3"/>
<dbReference type="Proteomes" id="UP000008281">
    <property type="component" value="Unassembled WGS sequence"/>
</dbReference>
<keyword evidence="4" id="KW-1185">Reference proteome</keyword>
<keyword evidence="1" id="KW-0812">Transmembrane</keyword>
<name>E3MEM3_CAERE</name>
<accession>E3MEM3</accession>
<evidence type="ECO:0000256" key="1">
    <source>
        <dbReference type="SAM" id="Phobius"/>
    </source>
</evidence>
<dbReference type="OMA" id="ERTTIAC"/>
<dbReference type="eggNOG" id="ENOG502TK4X">
    <property type="taxonomic scope" value="Eukaryota"/>
</dbReference>
<reference evidence="3" key="1">
    <citation type="submission" date="2007-07" db="EMBL/GenBank/DDBJ databases">
        <title>PCAP assembly of the Caenorhabditis remanei genome.</title>
        <authorList>
            <consortium name="The Caenorhabditis remanei Sequencing Consortium"/>
            <person name="Wilson R.K."/>
        </authorList>
    </citation>
    <scope>NUCLEOTIDE SEQUENCE [LARGE SCALE GENOMIC DNA]</scope>
    <source>
        <strain evidence="3">PB4641</strain>
    </source>
</reference>
<dbReference type="OrthoDB" id="5859532at2759"/>
<gene>
    <name evidence="3" type="ORF">CRE_21816</name>
</gene>
<evidence type="ECO:0000256" key="2">
    <source>
        <dbReference type="SAM" id="SignalP"/>
    </source>
</evidence>
<feature type="transmembrane region" description="Helical" evidence="1">
    <location>
        <begin position="183"/>
        <end position="201"/>
    </location>
</feature>
<evidence type="ECO:0000313" key="4">
    <source>
        <dbReference type="Proteomes" id="UP000008281"/>
    </source>
</evidence>
<organism evidence="4">
    <name type="scientific">Caenorhabditis remanei</name>
    <name type="common">Caenorhabditis vulgaris</name>
    <dbReference type="NCBI Taxonomy" id="31234"/>
    <lineage>
        <taxon>Eukaryota</taxon>
        <taxon>Metazoa</taxon>
        <taxon>Ecdysozoa</taxon>
        <taxon>Nematoda</taxon>
        <taxon>Chromadorea</taxon>
        <taxon>Rhabditida</taxon>
        <taxon>Rhabditina</taxon>
        <taxon>Rhabditomorpha</taxon>
        <taxon>Rhabditoidea</taxon>
        <taxon>Rhabditidae</taxon>
        <taxon>Peloderinae</taxon>
        <taxon>Caenorhabditis</taxon>
    </lineage>
</organism>
<evidence type="ECO:0000313" key="3">
    <source>
        <dbReference type="EMBL" id="EFP00423.1"/>
    </source>
</evidence>
<feature type="chain" id="PRO_5003175667" evidence="2">
    <location>
        <begin position="20"/>
        <end position="202"/>
    </location>
</feature>
<sequence length="202" mass="22351">MKVLITAGILLVCAYCVTSTALPRLKRKEEDFEMTEDARKIVTDNANNFRRNLAKAVEISNMHELEYDSDMESQVKDFGCEGGDKLKKLEEEFERLQKAGDVDGVIKKLEGVIDDTPISCWDPERTTIACKRKLCDGKDAGNCICGPSGSKVNVKTGKAGSDCDDDEEEDEGLCSKKGASSNLFFFGTIVNMVLFYLIASFF</sequence>
<feature type="signal peptide" evidence="2">
    <location>
        <begin position="1"/>
        <end position="19"/>
    </location>
</feature>
<dbReference type="HOGENOM" id="CLU_1422683_0_0_1"/>
<keyword evidence="1" id="KW-1133">Transmembrane helix</keyword>
<keyword evidence="2" id="KW-0732">Signal</keyword>
<dbReference type="AlphaFoldDB" id="E3MEM3"/>
<proteinExistence type="predicted"/>
<dbReference type="KEGG" id="crq:GCK72_012139"/>
<dbReference type="InterPro" id="IPR035940">
    <property type="entry name" value="CAP_sf"/>
</dbReference>
<dbReference type="GeneID" id="9816758"/>
<dbReference type="Gene3D" id="3.40.33.10">
    <property type="entry name" value="CAP"/>
    <property type="match status" value="1"/>
</dbReference>
<keyword evidence="1" id="KW-0472">Membrane</keyword>